<gene>
    <name evidence="1" type="ORF">PECUL_23A000431</name>
</gene>
<protein>
    <submittedName>
        <fullName evidence="1">Uncharacterized protein</fullName>
    </submittedName>
</protein>
<keyword evidence="2" id="KW-1185">Reference proteome</keyword>
<reference evidence="1" key="1">
    <citation type="submission" date="2022-03" db="EMBL/GenBank/DDBJ databases">
        <authorList>
            <person name="Alioto T."/>
            <person name="Alioto T."/>
            <person name="Gomez Garrido J."/>
        </authorList>
    </citation>
    <scope>NUCLEOTIDE SEQUENCE</scope>
</reference>
<organism evidence="1 2">
    <name type="scientific">Pelobates cultripes</name>
    <name type="common">Western spadefoot toad</name>
    <dbReference type="NCBI Taxonomy" id="61616"/>
    <lineage>
        <taxon>Eukaryota</taxon>
        <taxon>Metazoa</taxon>
        <taxon>Chordata</taxon>
        <taxon>Craniata</taxon>
        <taxon>Vertebrata</taxon>
        <taxon>Euteleostomi</taxon>
        <taxon>Amphibia</taxon>
        <taxon>Batrachia</taxon>
        <taxon>Anura</taxon>
        <taxon>Pelobatoidea</taxon>
        <taxon>Pelobatidae</taxon>
        <taxon>Pelobates</taxon>
    </lineage>
</organism>
<dbReference type="AlphaFoldDB" id="A0AAD1SEG2"/>
<sequence>MQPGSADRGTKPEVITCGGTHADEYWMLLECMRPGSSDRGTKPQVIMPQRRRIMLKGPNAAERNKLTYERLCNETDPSRDDAVECIRGTTAGPTVQLTTSGLVSLELEQEAGWKRSVRRQ</sequence>
<proteinExistence type="predicted"/>
<accession>A0AAD1SEG2</accession>
<evidence type="ECO:0000313" key="2">
    <source>
        <dbReference type="Proteomes" id="UP001295444"/>
    </source>
</evidence>
<dbReference type="EMBL" id="OW240916">
    <property type="protein sequence ID" value="CAH2295687.1"/>
    <property type="molecule type" value="Genomic_DNA"/>
</dbReference>
<feature type="non-terminal residue" evidence="1">
    <location>
        <position position="120"/>
    </location>
</feature>
<name>A0AAD1SEG2_PELCU</name>
<dbReference type="Proteomes" id="UP001295444">
    <property type="component" value="Chromosome 05"/>
</dbReference>
<evidence type="ECO:0000313" key="1">
    <source>
        <dbReference type="EMBL" id="CAH2295687.1"/>
    </source>
</evidence>